<proteinExistence type="predicted"/>
<evidence type="ECO:0000313" key="2">
    <source>
        <dbReference type="Proteomes" id="UP000310108"/>
    </source>
</evidence>
<protein>
    <submittedName>
        <fullName evidence="1">Uncharacterized protein</fullName>
    </submittedName>
</protein>
<sequence>MLARLKEEEEEEEDGTNIEMGAWWLARWASGQAVGASSGLFCRH</sequence>
<name>A0A4U6XDL2_9PEZI</name>
<accession>A0A4U6XDL2</accession>
<dbReference type="EMBL" id="PJEX01000164">
    <property type="protein sequence ID" value="TKW53870.1"/>
    <property type="molecule type" value="Genomic_DNA"/>
</dbReference>
<organism evidence="1 2">
    <name type="scientific">Colletotrichum tanaceti</name>
    <dbReference type="NCBI Taxonomy" id="1306861"/>
    <lineage>
        <taxon>Eukaryota</taxon>
        <taxon>Fungi</taxon>
        <taxon>Dikarya</taxon>
        <taxon>Ascomycota</taxon>
        <taxon>Pezizomycotina</taxon>
        <taxon>Sordariomycetes</taxon>
        <taxon>Hypocreomycetidae</taxon>
        <taxon>Glomerellales</taxon>
        <taxon>Glomerellaceae</taxon>
        <taxon>Colletotrichum</taxon>
        <taxon>Colletotrichum destructivum species complex</taxon>
    </lineage>
</organism>
<gene>
    <name evidence="1" type="ORF">CTA1_9653</name>
</gene>
<evidence type="ECO:0000313" key="1">
    <source>
        <dbReference type="EMBL" id="TKW53870.1"/>
    </source>
</evidence>
<dbReference type="Proteomes" id="UP000310108">
    <property type="component" value="Unassembled WGS sequence"/>
</dbReference>
<dbReference type="AlphaFoldDB" id="A0A4U6XDL2"/>
<keyword evidence="2" id="KW-1185">Reference proteome</keyword>
<comment type="caution">
    <text evidence="1">The sequence shown here is derived from an EMBL/GenBank/DDBJ whole genome shotgun (WGS) entry which is preliminary data.</text>
</comment>
<reference evidence="1 2" key="1">
    <citation type="journal article" date="2019" name="PLoS ONE">
        <title>Comparative genome analysis indicates high evolutionary potential of pathogenicity genes in Colletotrichum tanaceti.</title>
        <authorList>
            <person name="Lelwala R.V."/>
            <person name="Korhonen P.K."/>
            <person name="Young N.D."/>
            <person name="Scott J.B."/>
            <person name="Ades P.A."/>
            <person name="Gasser R.B."/>
            <person name="Taylor P.W.J."/>
        </authorList>
    </citation>
    <scope>NUCLEOTIDE SEQUENCE [LARGE SCALE GENOMIC DNA]</scope>
    <source>
        <strain evidence="1">BRIP57314</strain>
    </source>
</reference>